<gene>
    <name evidence="1" type="ORF">ACFQWG_11010</name>
</gene>
<evidence type="ECO:0008006" key="3">
    <source>
        <dbReference type="Google" id="ProtNLM"/>
    </source>
</evidence>
<proteinExistence type="predicted"/>
<reference evidence="2" key="1">
    <citation type="journal article" date="2019" name="Int. J. Syst. Evol. Microbiol.">
        <title>The Global Catalogue of Microorganisms (GCM) 10K type strain sequencing project: providing services to taxonomists for standard genome sequencing and annotation.</title>
        <authorList>
            <consortium name="The Broad Institute Genomics Platform"/>
            <consortium name="The Broad Institute Genome Sequencing Center for Infectious Disease"/>
            <person name="Wu L."/>
            <person name="Ma J."/>
        </authorList>
    </citation>
    <scope>NUCLEOTIDE SEQUENCE [LARGE SCALE GENOMIC DNA]</scope>
    <source>
        <strain evidence="2">CCUG 56698</strain>
    </source>
</reference>
<dbReference type="SUPFAM" id="SSF88723">
    <property type="entry name" value="PIN domain-like"/>
    <property type="match status" value="1"/>
</dbReference>
<comment type="caution">
    <text evidence="1">The sequence shown here is derived from an EMBL/GenBank/DDBJ whole genome shotgun (WGS) entry which is preliminary data.</text>
</comment>
<organism evidence="1 2">
    <name type="scientific">Schaalia naturae</name>
    <dbReference type="NCBI Taxonomy" id="635203"/>
    <lineage>
        <taxon>Bacteria</taxon>
        <taxon>Bacillati</taxon>
        <taxon>Actinomycetota</taxon>
        <taxon>Actinomycetes</taxon>
        <taxon>Actinomycetales</taxon>
        <taxon>Actinomycetaceae</taxon>
        <taxon>Schaalia</taxon>
    </lineage>
</organism>
<dbReference type="RefSeq" id="WP_380975267.1">
    <property type="nucleotide sequence ID" value="NZ_JBHTEF010000001.1"/>
</dbReference>
<dbReference type="InterPro" id="IPR029060">
    <property type="entry name" value="PIN-like_dom_sf"/>
</dbReference>
<evidence type="ECO:0000313" key="2">
    <source>
        <dbReference type="Proteomes" id="UP001596527"/>
    </source>
</evidence>
<accession>A0ABW2SPH3</accession>
<dbReference type="EMBL" id="JBHTEF010000001">
    <property type="protein sequence ID" value="MFC7581724.1"/>
    <property type="molecule type" value="Genomic_DNA"/>
</dbReference>
<sequence length="159" mass="17486">MAPSVRFVDTSVLCNILRVPGRDQDHEAVLCQLSTLHQEKASLLIPAAAVVETGNHISHVHNGHERREAAARFEWTLRQTIENTAPWQLNDARWGAVFLADLCDGCGTGAPLTQRVTTNDVGVGDLTILAEAAQYRARSQLSDVRIWTTDSRLDAYNPA</sequence>
<name>A0ABW2SPH3_9ACTO</name>
<dbReference type="Proteomes" id="UP001596527">
    <property type="component" value="Unassembled WGS sequence"/>
</dbReference>
<protein>
    <recommendedName>
        <fullName evidence="3">PIN domain-containing protein</fullName>
    </recommendedName>
</protein>
<evidence type="ECO:0000313" key="1">
    <source>
        <dbReference type="EMBL" id="MFC7581724.1"/>
    </source>
</evidence>
<keyword evidence="2" id="KW-1185">Reference proteome</keyword>